<feature type="compositionally biased region" description="Basic residues" evidence="3">
    <location>
        <begin position="200"/>
        <end position="218"/>
    </location>
</feature>
<comment type="subcellular location">
    <subcellularLocation>
        <location evidence="1">Membrane</location>
    </subcellularLocation>
</comment>
<dbReference type="InterPro" id="IPR012338">
    <property type="entry name" value="Beta-lactam/transpept-like"/>
</dbReference>
<dbReference type="Gene3D" id="3.30.450.330">
    <property type="match status" value="1"/>
</dbReference>
<evidence type="ECO:0000259" key="4">
    <source>
        <dbReference type="Pfam" id="PF00905"/>
    </source>
</evidence>
<dbReference type="PANTHER" id="PTHR30627:SF1">
    <property type="entry name" value="PEPTIDOGLYCAN D,D-TRANSPEPTIDASE FTSI"/>
    <property type="match status" value="1"/>
</dbReference>
<organism evidence="5">
    <name type="scientific">mine drainage metagenome</name>
    <dbReference type="NCBI Taxonomy" id="410659"/>
    <lineage>
        <taxon>unclassified sequences</taxon>
        <taxon>metagenomes</taxon>
        <taxon>ecological metagenomes</taxon>
    </lineage>
</organism>
<evidence type="ECO:0000256" key="3">
    <source>
        <dbReference type="SAM" id="MobiDB-lite"/>
    </source>
</evidence>
<feature type="region of interest" description="Disordered" evidence="3">
    <location>
        <begin position="174"/>
        <end position="218"/>
    </location>
</feature>
<dbReference type="Pfam" id="PF00905">
    <property type="entry name" value="Transpeptidase"/>
    <property type="match status" value="2"/>
</dbReference>
<name>T0Y423_9ZZZZ</name>
<dbReference type="InterPro" id="IPR050515">
    <property type="entry name" value="Beta-lactam/transpept"/>
</dbReference>
<accession>T0Y423</accession>
<dbReference type="GO" id="GO:0071555">
    <property type="term" value="P:cell wall organization"/>
    <property type="evidence" value="ECO:0007669"/>
    <property type="project" value="TreeGrafter"/>
</dbReference>
<reference evidence="5" key="2">
    <citation type="journal article" date="2014" name="ISME J.">
        <title>Microbial stratification in low pH oxic and suboxic macroscopic growths along an acid mine drainage.</title>
        <authorList>
            <person name="Mendez-Garcia C."/>
            <person name="Mesa V."/>
            <person name="Sprenger R.R."/>
            <person name="Richter M."/>
            <person name="Diez M.S."/>
            <person name="Solano J."/>
            <person name="Bargiela R."/>
            <person name="Golyshina O.V."/>
            <person name="Manteca A."/>
            <person name="Ramos J.L."/>
            <person name="Gallego J.R."/>
            <person name="Llorente I."/>
            <person name="Martins Dos Santos V.A."/>
            <person name="Jensen O.N."/>
            <person name="Pelaez A.I."/>
            <person name="Sanchez J."/>
            <person name="Ferrer M."/>
        </authorList>
    </citation>
    <scope>NUCLEOTIDE SEQUENCE</scope>
</reference>
<evidence type="ECO:0000256" key="1">
    <source>
        <dbReference type="ARBA" id="ARBA00004370"/>
    </source>
</evidence>
<dbReference type="InterPro" id="IPR001460">
    <property type="entry name" value="PCN-bd_Tpept"/>
</dbReference>
<dbReference type="GO" id="GO:0016740">
    <property type="term" value="F:transferase activity"/>
    <property type="evidence" value="ECO:0007669"/>
    <property type="project" value="UniProtKB-KW"/>
</dbReference>
<feature type="non-terminal residue" evidence="5">
    <location>
        <position position="310"/>
    </location>
</feature>
<keyword evidence="2" id="KW-0472">Membrane</keyword>
<dbReference type="GO" id="GO:0008658">
    <property type="term" value="F:penicillin binding"/>
    <property type="evidence" value="ECO:0007669"/>
    <property type="project" value="InterPro"/>
</dbReference>
<dbReference type="SUPFAM" id="SSF56601">
    <property type="entry name" value="beta-lactamase/transpeptidase-like"/>
    <property type="match status" value="1"/>
</dbReference>
<feature type="domain" description="Penicillin-binding protein transpeptidase" evidence="4">
    <location>
        <begin position="240"/>
        <end position="308"/>
    </location>
</feature>
<evidence type="ECO:0000313" key="5">
    <source>
        <dbReference type="EMBL" id="EQD29831.1"/>
    </source>
</evidence>
<proteinExistence type="predicted"/>
<feature type="compositionally biased region" description="Basic and acidic residues" evidence="3">
    <location>
        <begin position="185"/>
        <end position="199"/>
    </location>
</feature>
<keyword evidence="5" id="KW-0808">Transferase</keyword>
<feature type="domain" description="Penicillin-binding protein transpeptidase" evidence="4">
    <location>
        <begin position="36"/>
        <end position="181"/>
    </location>
</feature>
<dbReference type="Gene3D" id="3.40.710.10">
    <property type="entry name" value="DD-peptidase/beta-lactamase superfamily"/>
    <property type="match status" value="2"/>
</dbReference>
<dbReference type="GO" id="GO:0005886">
    <property type="term" value="C:plasma membrane"/>
    <property type="evidence" value="ECO:0007669"/>
    <property type="project" value="TreeGrafter"/>
</dbReference>
<reference evidence="5" key="1">
    <citation type="submission" date="2013-08" db="EMBL/GenBank/DDBJ databases">
        <authorList>
            <person name="Mendez C."/>
            <person name="Richter M."/>
            <person name="Ferrer M."/>
            <person name="Sanchez J."/>
        </authorList>
    </citation>
    <scope>NUCLEOTIDE SEQUENCE</scope>
</reference>
<dbReference type="PANTHER" id="PTHR30627">
    <property type="entry name" value="PEPTIDOGLYCAN D,D-TRANSPEPTIDASE"/>
    <property type="match status" value="1"/>
</dbReference>
<dbReference type="EMBL" id="AUZX01015130">
    <property type="protein sequence ID" value="EQD29831.1"/>
    <property type="molecule type" value="Genomic_DNA"/>
</dbReference>
<comment type="caution">
    <text evidence="5">The sequence shown here is derived from an EMBL/GenBank/DDBJ whole genome shotgun (WGS) entry which is preliminary data.</text>
</comment>
<protein>
    <submittedName>
        <fullName evidence="5">Peptidoglycan glycosyltransferase</fullName>
    </submittedName>
</protein>
<sequence>MPGDNLQTTLDLTIQAFAQQDLQAAVKQWKAQGGRILVLNPKTGGILAMAQWPEPAPANWQNYPMQDWADQPVQYAFEPGSTIKPFTASAALSTGTITTHTLLIDHGHVTFNGVTLYDWIPAGFGPLHLDGAMAVSSDVFFSTIAVRIGVQHYFQYLNLFHLNRPTGIDLPGESGGIVPPENPDDSARPWRDGLRADHSHHSRAVGRRRGDRRRRRRVACTARRENADTAGRAAQGAALPGKRLISTTVAQEVQQAMLAVVSRSVGTGTLARVPGYVIAGKTGTANLPSPKGGFYRSRYLASFIGFGPVP</sequence>
<evidence type="ECO:0000256" key="2">
    <source>
        <dbReference type="ARBA" id="ARBA00023136"/>
    </source>
</evidence>
<dbReference type="AlphaFoldDB" id="T0Y423"/>
<gene>
    <name evidence="5" type="ORF">B1A_20504</name>
</gene>